<feature type="transmembrane region" description="Helical" evidence="1">
    <location>
        <begin position="236"/>
        <end position="262"/>
    </location>
</feature>
<dbReference type="Proteomes" id="UP000504635">
    <property type="component" value="Unplaced"/>
</dbReference>
<feature type="transmembrane region" description="Helical" evidence="1">
    <location>
        <begin position="135"/>
        <end position="156"/>
    </location>
</feature>
<feature type="transmembrane region" description="Helical" evidence="1">
    <location>
        <begin position="86"/>
        <end position="110"/>
    </location>
</feature>
<dbReference type="RefSeq" id="XP_030761813.1">
    <property type="nucleotide sequence ID" value="XM_030905953.1"/>
</dbReference>
<protein>
    <submittedName>
        <fullName evidence="3">Uncharacterized protein LOC115886693 isoform X1</fullName>
    </submittedName>
</protein>
<keyword evidence="2" id="KW-1185">Reference proteome</keyword>
<feature type="transmembrane region" description="Helical" evidence="1">
    <location>
        <begin position="274"/>
        <end position="294"/>
    </location>
</feature>
<dbReference type="OrthoDB" id="6784480at2759"/>
<accession>A0A6J2YD47</accession>
<dbReference type="AlphaFoldDB" id="A0A6J2YD47"/>
<feature type="transmembrane region" description="Helical" evidence="1">
    <location>
        <begin position="200"/>
        <end position="224"/>
    </location>
</feature>
<dbReference type="GeneID" id="115886693"/>
<reference evidence="3" key="1">
    <citation type="submission" date="2025-08" db="UniProtKB">
        <authorList>
            <consortium name="RefSeq"/>
        </authorList>
    </citation>
    <scope>IDENTIFICATION</scope>
    <source>
        <tissue evidence="3">Gonads</tissue>
    </source>
</reference>
<feature type="transmembrane region" description="Helical" evidence="1">
    <location>
        <begin position="168"/>
        <end position="188"/>
    </location>
</feature>
<dbReference type="InParanoid" id="A0A6J2YD47"/>
<evidence type="ECO:0000313" key="2">
    <source>
        <dbReference type="Proteomes" id="UP000504635"/>
    </source>
</evidence>
<sequence length="341" mass="40227">MSQLVAYFVYKLCSLTYKKVLLTMEQDIENFTYEYIDQMAPKVSWHHTSFYIRILWIIASLSALSMDISLIVVIKKFKILEKSRSYKYLLAFAISHLCYMLLSEILGMFFEAISHGLSQTGRCLVTNIDCCCIEMGLFVLTFMAIDWYVFHYYRLFYDNHLKVFNHGVLISFLILFFKSFVVFIACFVNDHILGMFDNFIFLDFFDLASFFLCFIILALLFIAWKRKTPCNTSKKYEYSLIVPCIYFLMSLPLNIFYLVRIFERLEYYSVVHEVILDCLITVSYLGVIVIVFLLGKYDKHFKMAYMKCCKRRYENGNFQDAVSEDGSEEDTVTYDGQVVRI</sequence>
<evidence type="ECO:0000256" key="1">
    <source>
        <dbReference type="SAM" id="Phobius"/>
    </source>
</evidence>
<dbReference type="KEGG" id="soy:115886693"/>
<dbReference type="SUPFAM" id="SSF81321">
    <property type="entry name" value="Family A G protein-coupled receptor-like"/>
    <property type="match status" value="1"/>
</dbReference>
<proteinExistence type="predicted"/>
<gene>
    <name evidence="3" type="primary">LOC115886693</name>
</gene>
<keyword evidence="1" id="KW-0472">Membrane</keyword>
<feature type="transmembrane region" description="Helical" evidence="1">
    <location>
        <begin position="50"/>
        <end position="74"/>
    </location>
</feature>
<organism evidence="2 3">
    <name type="scientific">Sitophilus oryzae</name>
    <name type="common">Rice weevil</name>
    <name type="synonym">Curculio oryzae</name>
    <dbReference type="NCBI Taxonomy" id="7048"/>
    <lineage>
        <taxon>Eukaryota</taxon>
        <taxon>Metazoa</taxon>
        <taxon>Ecdysozoa</taxon>
        <taxon>Arthropoda</taxon>
        <taxon>Hexapoda</taxon>
        <taxon>Insecta</taxon>
        <taxon>Pterygota</taxon>
        <taxon>Neoptera</taxon>
        <taxon>Endopterygota</taxon>
        <taxon>Coleoptera</taxon>
        <taxon>Polyphaga</taxon>
        <taxon>Cucujiformia</taxon>
        <taxon>Curculionidae</taxon>
        <taxon>Dryophthorinae</taxon>
        <taxon>Sitophilus</taxon>
    </lineage>
</organism>
<name>A0A6J2YD47_SITOR</name>
<keyword evidence="1" id="KW-1133">Transmembrane helix</keyword>
<evidence type="ECO:0000313" key="3">
    <source>
        <dbReference type="RefSeq" id="XP_030761813.1"/>
    </source>
</evidence>
<keyword evidence="1" id="KW-0812">Transmembrane</keyword>
<dbReference type="Gene3D" id="1.20.1070.10">
    <property type="entry name" value="Rhodopsin 7-helix transmembrane proteins"/>
    <property type="match status" value="1"/>
</dbReference>